<dbReference type="STRING" id="229533.I1RL88"/>
<accession>A0A098DMQ1</accession>
<proteinExistence type="predicted"/>
<gene>
    <name evidence="2" type="primary">FG04674.1</name>
    <name evidence="1" type="ORF">FGRAMPH1_01T15857</name>
</gene>
<reference evidence="2 3" key="2">
    <citation type="journal article" date="2010" name="Nature">
        <title>Comparative genomics reveals mobile pathogenicity chromosomes in Fusarium.</title>
        <authorList>
            <person name="Ma L.J."/>
            <person name="van der Does H.C."/>
            <person name="Borkovich K.A."/>
            <person name="Coleman J.J."/>
            <person name="Daboussi M.J."/>
            <person name="Di Pietro A."/>
            <person name="Dufresne M."/>
            <person name="Freitag M."/>
            <person name="Grabherr M."/>
            <person name="Henrissat B."/>
            <person name="Houterman P.M."/>
            <person name="Kang S."/>
            <person name="Shim W.B."/>
            <person name="Woloshuk C."/>
            <person name="Xie X."/>
            <person name="Xu J.R."/>
            <person name="Antoniw J."/>
            <person name="Baker S.E."/>
            <person name="Bluhm B.H."/>
            <person name="Breakspear A."/>
            <person name="Brown D.W."/>
            <person name="Butchko R.A."/>
            <person name="Chapman S."/>
            <person name="Coulson R."/>
            <person name="Coutinho P.M."/>
            <person name="Danchin E.G."/>
            <person name="Diener A."/>
            <person name="Gale L.R."/>
            <person name="Gardiner D.M."/>
            <person name="Goff S."/>
            <person name="Hammond-Kosack K.E."/>
            <person name="Hilburn K."/>
            <person name="Hua-Van A."/>
            <person name="Jonkers W."/>
            <person name="Kazan K."/>
            <person name="Kodira C.D."/>
            <person name="Koehrsen M."/>
            <person name="Kumar L."/>
            <person name="Lee Y.H."/>
            <person name="Li L."/>
            <person name="Manners J.M."/>
            <person name="Miranda-Saavedra D."/>
            <person name="Mukherjee M."/>
            <person name="Park G."/>
            <person name="Park J."/>
            <person name="Park S.Y."/>
            <person name="Proctor R.H."/>
            <person name="Regev A."/>
            <person name="Ruiz-Roldan M.C."/>
            <person name="Sain D."/>
            <person name="Sakthikumar S."/>
            <person name="Sykes S."/>
            <person name="Schwartz D.C."/>
            <person name="Turgeon B.G."/>
            <person name="Wapinski I."/>
            <person name="Yoder O."/>
            <person name="Young S."/>
            <person name="Zeng Q."/>
            <person name="Zhou S."/>
            <person name="Galagan J."/>
            <person name="Cuomo C.A."/>
            <person name="Kistler H.C."/>
            <person name="Rep M."/>
        </authorList>
    </citation>
    <scope>GENOME REANNOTATION</scope>
    <source>
        <strain evidence="3">ATCC MYA-4620 / CBS 123657 / FGSC 9075 / NRRL 31084 / PH-1</strain>
        <strain evidence="2">PH-1 / ATCC MYA-4620 / FGSC 9075 / NRRL 31084</strain>
    </source>
</reference>
<dbReference type="SUPFAM" id="SSF54695">
    <property type="entry name" value="POZ domain"/>
    <property type="match status" value="1"/>
</dbReference>
<reference evidence="2" key="4">
    <citation type="submission" date="2017-01" db="UniProtKB">
        <authorList>
            <consortium name="EnsemblFungi"/>
        </authorList>
    </citation>
    <scope>IDENTIFICATION</scope>
    <source>
        <strain evidence="2">PH-1 / ATCC MYA-4620 / FGSC 9075 / NRRL 31084</strain>
    </source>
</reference>
<evidence type="ECO:0000313" key="1">
    <source>
        <dbReference type="EMBL" id="CEF79727.1"/>
    </source>
</evidence>
<dbReference type="KEGG" id="fgr:FGSG_04674"/>
<evidence type="ECO:0000313" key="2">
    <source>
        <dbReference type="EnsemblFungi" id="CEF79727"/>
    </source>
</evidence>
<accession>I1RL88</accession>
<reference evidence="2 3" key="1">
    <citation type="journal article" date="2007" name="Science">
        <title>The Fusarium graminearum genome reveals a link between localized polymorphism and pathogen specialization.</title>
        <authorList>
            <person name="Cuomo C.A."/>
            <person name="Gueldener U."/>
            <person name="Xu J.-R."/>
            <person name="Trail F."/>
            <person name="Turgeon B.G."/>
            <person name="Di Pietro A."/>
            <person name="Walton J.D."/>
            <person name="Ma L.-J."/>
            <person name="Baker S.E."/>
            <person name="Rep M."/>
            <person name="Adam G."/>
            <person name="Antoniw J."/>
            <person name="Baldwin T."/>
            <person name="Calvo S.E."/>
            <person name="Chang Y.-L."/>
            <person name="DeCaprio D."/>
            <person name="Gale L.R."/>
            <person name="Gnerre S."/>
            <person name="Goswami R.S."/>
            <person name="Hammond-Kosack K."/>
            <person name="Harris L.J."/>
            <person name="Hilburn K."/>
            <person name="Kennell J.C."/>
            <person name="Kroken S."/>
            <person name="Magnuson J.K."/>
            <person name="Mannhaupt G."/>
            <person name="Mauceli E.W."/>
            <person name="Mewes H.-W."/>
            <person name="Mitterbauer R."/>
            <person name="Muehlbauer G."/>
            <person name="Muensterkoetter M."/>
            <person name="Nelson D."/>
            <person name="O'Donnell K."/>
            <person name="Ouellet T."/>
            <person name="Qi W."/>
            <person name="Quesneville H."/>
            <person name="Roncero M.I.G."/>
            <person name="Seong K.-Y."/>
            <person name="Tetko I.V."/>
            <person name="Urban M."/>
            <person name="Waalwijk C."/>
            <person name="Ward T.J."/>
            <person name="Yao J."/>
            <person name="Birren B.W."/>
            <person name="Kistler H.C."/>
        </authorList>
    </citation>
    <scope>NUCLEOTIDE SEQUENCE [LARGE SCALE GENOMIC DNA]</scope>
    <source>
        <strain evidence="3">ATCC MYA-4620 / CBS 123657 / FGSC 9075 / NRRL 31084 / PH-1</strain>
        <strain evidence="2">PH-1 / ATCC MYA-4620 / FGSC 9075 / NRRL 31084</strain>
    </source>
</reference>
<dbReference type="OrthoDB" id="5275938at2759"/>
<protein>
    <submittedName>
        <fullName evidence="1">Chromosome 2, complete genome</fullName>
    </submittedName>
</protein>
<dbReference type="EMBL" id="HG970333">
    <property type="protein sequence ID" value="CEF79727.1"/>
    <property type="molecule type" value="Genomic_DNA"/>
</dbReference>
<dbReference type="CDD" id="cd18186">
    <property type="entry name" value="BTB_POZ_ZBTB_KLHL-like"/>
    <property type="match status" value="1"/>
</dbReference>
<keyword evidence="3" id="KW-1185">Reference proteome</keyword>
<name>I1RL88_GIBZE</name>
<dbReference type="InterPro" id="IPR011333">
    <property type="entry name" value="SKP1/BTB/POZ_sf"/>
</dbReference>
<evidence type="ECO:0000313" key="3">
    <source>
        <dbReference type="Proteomes" id="UP000070720"/>
    </source>
</evidence>
<dbReference type="RefSeq" id="XP_011320892.1">
    <property type="nucleotide sequence ID" value="XM_011322590.1"/>
</dbReference>
<dbReference type="Proteomes" id="UP000070720">
    <property type="component" value="Chromosome 2"/>
</dbReference>
<dbReference type="EnsemblFungi" id="CEF79727">
    <property type="protein sequence ID" value="CEF79727"/>
    <property type="gene ID" value="FGRRES_04674"/>
</dbReference>
<dbReference type="AlphaFoldDB" id="I1RL88"/>
<organism evidence="1 3">
    <name type="scientific">Gibberella zeae (strain ATCC MYA-4620 / CBS 123657 / FGSC 9075 / NRRL 31084 / PH-1)</name>
    <name type="common">Wheat head blight fungus</name>
    <name type="synonym">Fusarium graminearum</name>
    <dbReference type="NCBI Taxonomy" id="229533"/>
    <lineage>
        <taxon>Eukaryota</taxon>
        <taxon>Fungi</taxon>
        <taxon>Dikarya</taxon>
        <taxon>Ascomycota</taxon>
        <taxon>Pezizomycotina</taxon>
        <taxon>Sordariomycetes</taxon>
        <taxon>Hypocreomycetidae</taxon>
        <taxon>Hypocreales</taxon>
        <taxon>Nectriaceae</taxon>
        <taxon>Fusarium</taxon>
    </lineage>
</organism>
<dbReference type="InParanoid" id="I1RL88"/>
<dbReference type="Gene3D" id="3.30.710.10">
    <property type="entry name" value="Potassium Channel Kv1.1, Chain A"/>
    <property type="match status" value="1"/>
</dbReference>
<dbReference type="HOGENOM" id="CLU_054243_5_0_1"/>
<reference evidence="1 3" key="3">
    <citation type="journal article" date="2015" name="BMC Genomics">
        <title>The completed genome sequence of the pathogenic ascomycete fungus Fusarium graminearum.</title>
        <authorList>
            <person name="King R."/>
            <person name="Urban M."/>
            <person name="Hammond-Kosack M.C."/>
            <person name="Hassani-Pak K."/>
            <person name="Hammond-Kosack K.E."/>
        </authorList>
    </citation>
    <scope>NUCLEOTIDE SEQUENCE [LARGE SCALE GENOMIC DNA]</scope>
    <source>
        <strain evidence="3">ATCC MYA-4620 / CBS 123657 / FGSC 9075 / NRRL 31084 / PH-1</strain>
        <strain evidence="1">PH-1</strain>
    </source>
</reference>
<dbReference type="VEuPathDB" id="FungiDB:FGRAMPH1_01G15857"/>
<sequence>MVISDLRCIRRKDSVEDDLVDLPLLLTYNGHVSDCLRSQPSQVTTVSMENITDAKPDTIVEIAPDGDLILVVGSEETKLRVHSMLMMAVSKPFSVMLGPDWKEGHGIRDHDGLSELSLPDDDAVALEIICSIIHYQNKKVPRTLPACDFLAVAVVADKYGCMDALTFASETWLRISGDEPENLMLLTAAAYLFNNSQAFNKITGALVVDYDGPYLALCVDEIESIIP</sequence>
<dbReference type="eggNOG" id="ENOG502SMAU">
    <property type="taxonomic scope" value="Eukaryota"/>
</dbReference>